<comment type="caution">
    <text evidence="4">The sequence shown here is derived from an EMBL/GenBank/DDBJ whole genome shotgun (WGS) entry which is preliminary data.</text>
</comment>
<dbReference type="PANTHER" id="PTHR11062:SF73">
    <property type="entry name" value="EXOSTOSIN-LIKE 3"/>
    <property type="match status" value="1"/>
</dbReference>
<evidence type="ECO:0000256" key="1">
    <source>
        <dbReference type="ARBA" id="ARBA00010271"/>
    </source>
</evidence>
<keyword evidence="5" id="KW-1185">Reference proteome</keyword>
<dbReference type="InterPro" id="IPR004263">
    <property type="entry name" value="Exostosin"/>
</dbReference>
<organism evidence="4 5">
    <name type="scientific">Porphyridium purpureum</name>
    <name type="common">Red alga</name>
    <name type="synonym">Porphyridium cruentum</name>
    <dbReference type="NCBI Taxonomy" id="35688"/>
    <lineage>
        <taxon>Eukaryota</taxon>
        <taxon>Rhodophyta</taxon>
        <taxon>Bangiophyceae</taxon>
        <taxon>Porphyridiales</taxon>
        <taxon>Porphyridiaceae</taxon>
        <taxon>Porphyridium</taxon>
    </lineage>
</organism>
<comment type="similarity">
    <text evidence="1">Belongs to the glycosyltransferase 47 family.</text>
</comment>
<evidence type="ECO:0000313" key="5">
    <source>
        <dbReference type="Proteomes" id="UP000324585"/>
    </source>
</evidence>
<name>A0A5J4YYR5_PORPP</name>
<protein>
    <submittedName>
        <fullName evidence="4">Putative glucuronoxylan glucuronosyltransferase F8H</fullName>
    </submittedName>
</protein>
<dbReference type="OrthoDB" id="445716at2759"/>
<dbReference type="InterPro" id="IPR040911">
    <property type="entry name" value="Exostosin_GT47"/>
</dbReference>
<dbReference type="Proteomes" id="UP000324585">
    <property type="component" value="Unassembled WGS sequence"/>
</dbReference>
<sequence>MSRHRWMMGSRGARLWMLLWILNIVYSTNKVRASSLSALRVPPAQLSTPTFALKVLGEPKDDMRSFLLALAAHEQREANASAAHSAIIVFNYVEPKRKRAFLTALARLPERSVHRPYVLMLLGFNMDEECFVHASSMRFEKLCKTARELLYDRGDFLFANFDLGDTFLLDDNNPLRGVTIPPPGYRSLPPFDPDAPTRYFLTFRGIRNLGYYNSSRVREHLARAFAGWNDDRIQIWIDKSRFRLGARGAPPYDELFNSSFSLTAHGHGRWTFRFSEIVMACSIPVYLADGITLPFDQLVDWSKCSFLIPEREAENATQLLAHLPNDEHIVRAMRHCICEINAQYFATPEKRVDGFLKSILVETKRTRSR</sequence>
<reference evidence="5" key="1">
    <citation type="journal article" date="2019" name="Nat. Commun.">
        <title>Expansion of phycobilisome linker gene families in mesophilic red algae.</title>
        <authorList>
            <person name="Lee J."/>
            <person name="Kim D."/>
            <person name="Bhattacharya D."/>
            <person name="Yoon H.S."/>
        </authorList>
    </citation>
    <scope>NUCLEOTIDE SEQUENCE [LARGE SCALE GENOMIC DNA]</scope>
    <source>
        <strain evidence="5">CCMP 1328</strain>
    </source>
</reference>
<dbReference type="EMBL" id="VRMN01000002">
    <property type="protein sequence ID" value="KAA8496759.1"/>
    <property type="molecule type" value="Genomic_DNA"/>
</dbReference>
<feature type="chain" id="PRO_5023891908" evidence="2">
    <location>
        <begin position="34"/>
        <end position="369"/>
    </location>
</feature>
<evidence type="ECO:0000259" key="3">
    <source>
        <dbReference type="Pfam" id="PF03016"/>
    </source>
</evidence>
<keyword evidence="2" id="KW-0732">Signal</keyword>
<evidence type="ECO:0000256" key="2">
    <source>
        <dbReference type="SAM" id="SignalP"/>
    </source>
</evidence>
<gene>
    <name evidence="4" type="ORF">FVE85_0488</name>
</gene>
<keyword evidence="4" id="KW-0808">Transferase</keyword>
<proteinExistence type="inferred from homology"/>
<evidence type="ECO:0000313" key="4">
    <source>
        <dbReference type="EMBL" id="KAA8496759.1"/>
    </source>
</evidence>
<dbReference type="AlphaFoldDB" id="A0A5J4YYR5"/>
<dbReference type="PANTHER" id="PTHR11062">
    <property type="entry name" value="EXOSTOSIN HEPARAN SULFATE GLYCOSYLTRANSFERASE -RELATED"/>
    <property type="match status" value="1"/>
</dbReference>
<dbReference type="GO" id="GO:0016757">
    <property type="term" value="F:glycosyltransferase activity"/>
    <property type="evidence" value="ECO:0007669"/>
    <property type="project" value="InterPro"/>
</dbReference>
<feature type="signal peptide" evidence="2">
    <location>
        <begin position="1"/>
        <end position="33"/>
    </location>
</feature>
<accession>A0A5J4YYR5</accession>
<dbReference type="Pfam" id="PF03016">
    <property type="entry name" value="Exostosin_GT47"/>
    <property type="match status" value="1"/>
</dbReference>
<feature type="domain" description="Exostosin GT47" evidence="3">
    <location>
        <begin position="192"/>
        <end position="321"/>
    </location>
</feature>